<dbReference type="AlphaFoldDB" id="A0A1V6CDZ8"/>
<name>A0A1V6CDZ8_UNCT6</name>
<dbReference type="GO" id="GO:0030649">
    <property type="term" value="P:aminoglycoside antibiotic catabolic process"/>
    <property type="evidence" value="ECO:0007669"/>
    <property type="project" value="TreeGrafter"/>
</dbReference>
<gene>
    <name evidence="2" type="ORF">BWX89_00246</name>
</gene>
<dbReference type="Proteomes" id="UP000485562">
    <property type="component" value="Unassembled WGS sequence"/>
</dbReference>
<dbReference type="EMBL" id="MWDQ01000025">
    <property type="protein sequence ID" value="OQB75014.1"/>
    <property type="molecule type" value="Genomic_DNA"/>
</dbReference>
<dbReference type="PANTHER" id="PTHR37817">
    <property type="entry name" value="N-ACETYLTRANSFERASE EIS"/>
    <property type="match status" value="1"/>
</dbReference>
<proteinExistence type="predicted"/>
<dbReference type="InterPro" id="IPR000182">
    <property type="entry name" value="GNAT_dom"/>
</dbReference>
<dbReference type="Pfam" id="PF13527">
    <property type="entry name" value="Acetyltransf_9"/>
    <property type="match status" value="1"/>
</dbReference>
<dbReference type="InterPro" id="IPR051554">
    <property type="entry name" value="Acetyltransferase_Eis"/>
</dbReference>
<feature type="domain" description="N-acetyltransferase" evidence="1">
    <location>
        <begin position="2"/>
        <end position="180"/>
    </location>
</feature>
<dbReference type="PROSITE" id="PS51186">
    <property type="entry name" value="GNAT"/>
    <property type="match status" value="1"/>
</dbReference>
<organism evidence="2">
    <name type="scientific">candidate division TA06 bacterium ADurb.Bin131</name>
    <dbReference type="NCBI Taxonomy" id="1852827"/>
    <lineage>
        <taxon>Bacteria</taxon>
        <taxon>Bacteria division TA06</taxon>
    </lineage>
</organism>
<dbReference type="PANTHER" id="PTHR37817:SF1">
    <property type="entry name" value="N-ACETYLTRANSFERASE EIS"/>
    <property type="match status" value="1"/>
</dbReference>
<evidence type="ECO:0000313" key="2">
    <source>
        <dbReference type="EMBL" id="OQB75014.1"/>
    </source>
</evidence>
<comment type="caution">
    <text evidence="2">The sequence shown here is derived from an EMBL/GenBank/DDBJ whole genome shotgun (WGS) entry which is preliminary data.</text>
</comment>
<dbReference type="SUPFAM" id="SSF55729">
    <property type="entry name" value="Acyl-CoA N-acyltransferases (Nat)"/>
    <property type="match status" value="1"/>
</dbReference>
<protein>
    <recommendedName>
        <fullName evidence="1">N-acetyltransferase domain-containing protein</fullName>
    </recommendedName>
</protein>
<dbReference type="InterPro" id="IPR016181">
    <property type="entry name" value="Acyl_CoA_acyltransferase"/>
</dbReference>
<dbReference type="CDD" id="cd04301">
    <property type="entry name" value="NAT_SF"/>
    <property type="match status" value="1"/>
</dbReference>
<dbReference type="GO" id="GO:0034069">
    <property type="term" value="F:aminoglycoside N-acetyltransferase activity"/>
    <property type="evidence" value="ECO:0007669"/>
    <property type="project" value="TreeGrafter"/>
</dbReference>
<dbReference type="Gene3D" id="3.40.630.30">
    <property type="match status" value="1"/>
</dbReference>
<sequence>MVKIENPSRKEFDKVMQFLEESYDHSKGFFWLNYPQVLSKETIDYDNIFIIREGNRIASLVGIYPQKLFINDRTTTIGGIGSVSTHPDFRNKGYMKTLMDFCIDEMKKRKYSFSILGGDRQRYNFWGYETCGSNLVLTFTQRSFEKSGITEIVPIFRYDGSEQIIEEIKQAHIELPCYIERSNSWFQKVFNEKIHTQVYYTKSKNGFAYAIITGERIERKIVEIGGEKNLWSPMVYSLLKRWNMNIVDLYFPSNIQESSILFKHAGGFRIEPFFMVKILSFEDTIACLFGRDIQCDCLLKVSETKQLYGNPDKNKKLIEFDEKKWVRVFFGPLINEVPDCLKKYIPSQFYWWLLDHI</sequence>
<evidence type="ECO:0000259" key="1">
    <source>
        <dbReference type="PROSITE" id="PS51186"/>
    </source>
</evidence>
<accession>A0A1V6CDZ8</accession>
<reference evidence="2" key="1">
    <citation type="submission" date="2017-02" db="EMBL/GenBank/DDBJ databases">
        <title>Delving into the versatile metabolic prowess of the omnipresent phylum Bacteroidetes.</title>
        <authorList>
            <person name="Nobu M.K."/>
            <person name="Mei R."/>
            <person name="Narihiro T."/>
            <person name="Kuroda K."/>
            <person name="Liu W.-T."/>
        </authorList>
    </citation>
    <scope>NUCLEOTIDE SEQUENCE</scope>
    <source>
        <strain evidence="2">ADurb.Bin131</strain>
    </source>
</reference>